<dbReference type="AlphaFoldDB" id="A0A8A0RPQ1"/>
<evidence type="ECO:0000313" key="1">
    <source>
        <dbReference type="EMBL" id="QSQ10361.1"/>
    </source>
</evidence>
<keyword evidence="2" id="KW-1185">Reference proteome</keyword>
<sequence>MERKEYLERQREALLKSFLTAEGDYKKEILRKIINIDAETSNRDTYGVKKPGRFTLKKNRFIYLK</sequence>
<organism evidence="1 2">
    <name type="scientific">Koleobacter methoxysyntrophicus</name>
    <dbReference type="NCBI Taxonomy" id="2751313"/>
    <lineage>
        <taxon>Bacteria</taxon>
        <taxon>Bacillati</taxon>
        <taxon>Bacillota</taxon>
        <taxon>Clostridia</taxon>
        <taxon>Koleobacterales</taxon>
        <taxon>Koleobacteraceae</taxon>
        <taxon>Koleobacter</taxon>
    </lineage>
</organism>
<dbReference type="KEGG" id="kme:H0A61_02766"/>
<reference evidence="1" key="1">
    <citation type="submission" date="2020-07" db="EMBL/GenBank/DDBJ databases">
        <title>Koleobacter methoxysyntrophicus gen. nov., sp. nov., a novel anaerobic bacterium isolated from deep subsurface oil field and proposal of Koleobacterales ord. nov. in the phylum Firmicutes.</title>
        <authorList>
            <person name="Sakamoto S."/>
            <person name="Tamaki H."/>
        </authorList>
    </citation>
    <scope>NUCLEOTIDE SEQUENCE</scope>
    <source>
        <strain evidence="1">NRmbB1</strain>
    </source>
</reference>
<dbReference type="RefSeq" id="WP_206707670.1">
    <property type="nucleotide sequence ID" value="NZ_CP059066.1"/>
</dbReference>
<evidence type="ECO:0000313" key="2">
    <source>
        <dbReference type="Proteomes" id="UP000662904"/>
    </source>
</evidence>
<gene>
    <name evidence="1" type="ORF">H0A61_02766</name>
</gene>
<protein>
    <submittedName>
        <fullName evidence="1">Uncharacterized protein</fullName>
    </submittedName>
</protein>
<name>A0A8A0RPQ1_9FIRM</name>
<dbReference type="EMBL" id="CP059066">
    <property type="protein sequence ID" value="QSQ10361.1"/>
    <property type="molecule type" value="Genomic_DNA"/>
</dbReference>
<proteinExistence type="predicted"/>
<accession>A0A8A0RPQ1</accession>
<dbReference type="Proteomes" id="UP000662904">
    <property type="component" value="Chromosome"/>
</dbReference>